<dbReference type="PANTHER" id="PTHR38432:SF1">
    <property type="entry name" value="TELA-LIKE PROTEIN SAOUHSC_01408"/>
    <property type="match status" value="1"/>
</dbReference>
<evidence type="ECO:0000256" key="1">
    <source>
        <dbReference type="ARBA" id="ARBA00005541"/>
    </source>
</evidence>
<dbReference type="Proteomes" id="UP000234748">
    <property type="component" value="Unassembled WGS sequence"/>
</dbReference>
<dbReference type="OrthoDB" id="9768858at2"/>
<dbReference type="EMBL" id="PGUY01000001">
    <property type="protein sequence ID" value="PLT31884.1"/>
    <property type="molecule type" value="Genomic_DNA"/>
</dbReference>
<dbReference type="PANTHER" id="PTHR38432">
    <property type="entry name" value="TELA-LIKE PROTEIN SAOUHSC_01408"/>
    <property type="match status" value="1"/>
</dbReference>
<dbReference type="InterPro" id="IPR008863">
    <property type="entry name" value="Toxic_anion-R_TelA"/>
</dbReference>
<organism evidence="2 3">
    <name type="scientific">Peribacillus deserti</name>
    <dbReference type="NCBI Taxonomy" id="673318"/>
    <lineage>
        <taxon>Bacteria</taxon>
        <taxon>Bacillati</taxon>
        <taxon>Bacillota</taxon>
        <taxon>Bacilli</taxon>
        <taxon>Bacillales</taxon>
        <taxon>Bacillaceae</taxon>
        <taxon>Peribacillus</taxon>
    </lineage>
</organism>
<comment type="similarity">
    <text evidence="1">Belongs to the TelA family.</text>
</comment>
<evidence type="ECO:0000313" key="2">
    <source>
        <dbReference type="EMBL" id="PLT31884.1"/>
    </source>
</evidence>
<dbReference type="RefSeq" id="WP_101639665.1">
    <property type="nucleotide sequence ID" value="NZ_PGUY01000001.1"/>
</dbReference>
<reference evidence="2 3" key="1">
    <citation type="submission" date="2017-11" db="EMBL/GenBank/DDBJ databases">
        <title>Comparitive Functional Genomics of Dry Heat Resistant strains isolated from the Viking Spacecraft.</title>
        <authorList>
            <person name="Seuylemezian A."/>
            <person name="Cooper K."/>
            <person name="Vaishampayan P."/>
        </authorList>
    </citation>
    <scope>NUCLEOTIDE SEQUENCE [LARGE SCALE GENOMIC DNA]</scope>
    <source>
        <strain evidence="2 3">V1-29</strain>
    </source>
</reference>
<accession>A0A2N5MC03</accession>
<comment type="caution">
    <text evidence="2">The sequence shown here is derived from an EMBL/GenBank/DDBJ whole genome shotgun (WGS) entry which is preliminary data.</text>
</comment>
<keyword evidence="3" id="KW-1185">Reference proteome</keyword>
<proteinExistence type="inferred from homology"/>
<dbReference type="Pfam" id="PF05816">
    <property type="entry name" value="TelA"/>
    <property type="match status" value="1"/>
</dbReference>
<evidence type="ECO:0000313" key="3">
    <source>
        <dbReference type="Proteomes" id="UP000234748"/>
    </source>
</evidence>
<dbReference type="AlphaFoldDB" id="A0A2N5MC03"/>
<gene>
    <name evidence="2" type="ORF">CUU66_00185</name>
</gene>
<sequence>MKEKAGDYLDGRYKLLFPAEGLTRDSKAMPSEFGYIQKADPDDLESQIEIRNHQSILSFGLTVQSKLVQISNAMLKNVQKKDVGEIGDIILELMKKLSEVDPEELKLSRPSVFGRLLGRKPRPIQEVLSRFQKAGAAIDRLSIKLDRSKEILLMDFTDLEKLYESNLVYFHHLDAYITAGETKLKDLLQKTIPDLQSSAGNADHPIKKQEISDFHQFAELLDKRLYDLKISRELSLQSAAQIRMIQHSNQVLAEKVQSSIMTVIPLWKNQISTAVNMLRQLQSSDAQKRGGVSDEVPLSVTSLKNIHETLLFQLKETLNVQEDERAKLDRAEMDLAELGKGVDKDTSII</sequence>
<name>A0A2N5MC03_9BACI</name>
<protein>
    <submittedName>
        <fullName evidence="2">Toxic anion resistance protein</fullName>
    </submittedName>
</protein>